<dbReference type="RefSeq" id="WP_182996809.1">
    <property type="nucleotide sequence ID" value="NZ_JABEQJ010000007.1"/>
</dbReference>
<reference evidence="1 2" key="1">
    <citation type="submission" date="2020-04" db="EMBL/GenBank/DDBJ databases">
        <title>Description of novel Gluconacetobacter.</title>
        <authorList>
            <person name="Sombolestani A."/>
        </authorList>
    </citation>
    <scope>NUCLEOTIDE SEQUENCE [LARGE SCALE GENOMIC DNA]</scope>
    <source>
        <strain evidence="1 2">LMG 19747</strain>
    </source>
</reference>
<proteinExistence type="predicted"/>
<comment type="caution">
    <text evidence="1">The sequence shown here is derived from an EMBL/GenBank/DDBJ whole genome shotgun (WGS) entry which is preliminary data.</text>
</comment>
<gene>
    <name evidence="1" type="ORF">HLH48_07160</name>
</gene>
<accession>A0A7W4IC03</accession>
<dbReference type="Gene3D" id="2.30.30.110">
    <property type="match status" value="1"/>
</dbReference>
<sequence>MAVEKAPNLGQIVLCDFSAGFKEPEMVKRRPVVVISPPISWRPGLCTVVALSTTPPDPARPYHCRLVLDPLPPSPWDSPEVWVKADLIMTVGFHRLDLIRCGRNPASGKRQYYTKCLSKEQLATVRKCVLHGLGLFGLTKHL</sequence>
<dbReference type="InterPro" id="IPR003477">
    <property type="entry name" value="PemK-like"/>
</dbReference>
<dbReference type="SUPFAM" id="SSF50118">
    <property type="entry name" value="Cell growth inhibitor/plasmid maintenance toxic component"/>
    <property type="match status" value="1"/>
</dbReference>
<evidence type="ECO:0000313" key="2">
    <source>
        <dbReference type="Proteomes" id="UP000589085"/>
    </source>
</evidence>
<dbReference type="InterPro" id="IPR011067">
    <property type="entry name" value="Plasmid_toxin/cell-grow_inhib"/>
</dbReference>
<protein>
    <submittedName>
        <fullName evidence="1">Type II toxin-antitoxin system PemK/MazF family toxin</fullName>
    </submittedName>
</protein>
<dbReference type="EMBL" id="JABEQJ010000007">
    <property type="protein sequence ID" value="MBB2159952.1"/>
    <property type="molecule type" value="Genomic_DNA"/>
</dbReference>
<dbReference type="GO" id="GO:0003677">
    <property type="term" value="F:DNA binding"/>
    <property type="evidence" value="ECO:0007669"/>
    <property type="project" value="InterPro"/>
</dbReference>
<dbReference type="Proteomes" id="UP000589085">
    <property type="component" value="Unassembled WGS sequence"/>
</dbReference>
<name>A0A7W4IC03_9PROT</name>
<organism evidence="1 2">
    <name type="scientific">Gluconacetobacter sacchari</name>
    <dbReference type="NCBI Taxonomy" id="92759"/>
    <lineage>
        <taxon>Bacteria</taxon>
        <taxon>Pseudomonadati</taxon>
        <taxon>Pseudomonadota</taxon>
        <taxon>Alphaproteobacteria</taxon>
        <taxon>Acetobacterales</taxon>
        <taxon>Acetobacteraceae</taxon>
        <taxon>Gluconacetobacter</taxon>
    </lineage>
</organism>
<dbReference type="AlphaFoldDB" id="A0A7W4IC03"/>
<dbReference type="Pfam" id="PF02452">
    <property type="entry name" value="PemK_toxin"/>
    <property type="match status" value="1"/>
</dbReference>
<evidence type="ECO:0000313" key="1">
    <source>
        <dbReference type="EMBL" id="MBB2159952.1"/>
    </source>
</evidence>